<sequence>MSRKVALVTGASSGIGEATALRLHELGYTVHAAARRVERMAHLAERGIRPLAMDVTDEASVQAGVEQVLAESGRIDVLVNNAGYGSYGALEDVPLEEARYQFEVNVFGAARLTQLVLPQMRERRSGHIVNVSSMGGKIYEPLGGWYHATKFALEGLSDSLRLELKPFGIDVVIVEPGAIRTEWGGIAADNLRKVSGETAYAEQAAAGAAVLSSVEANPRLGSAPSVVADAIAKAVTARRPRTRYAIGMGAKPAILLRRILPDRAFDALVTTAFRATARRTPGR</sequence>
<dbReference type="AlphaFoldDB" id="A0A561F1G8"/>
<evidence type="ECO:0000256" key="3">
    <source>
        <dbReference type="RuleBase" id="RU000363"/>
    </source>
</evidence>
<dbReference type="GO" id="GO:0016491">
    <property type="term" value="F:oxidoreductase activity"/>
    <property type="evidence" value="ECO:0007669"/>
    <property type="project" value="UniProtKB-KW"/>
</dbReference>
<dbReference type="PRINTS" id="PR00081">
    <property type="entry name" value="GDHRDH"/>
</dbReference>
<dbReference type="NCBIfam" id="NF004826">
    <property type="entry name" value="PRK06182.1"/>
    <property type="match status" value="1"/>
</dbReference>
<dbReference type="CDD" id="cd05374">
    <property type="entry name" value="17beta-HSD-like_SDR_c"/>
    <property type="match status" value="1"/>
</dbReference>
<keyword evidence="2" id="KW-0560">Oxidoreductase</keyword>
<evidence type="ECO:0000256" key="1">
    <source>
        <dbReference type="ARBA" id="ARBA00006484"/>
    </source>
</evidence>
<evidence type="ECO:0000313" key="4">
    <source>
        <dbReference type="EMBL" id="TWE21715.1"/>
    </source>
</evidence>
<comment type="similarity">
    <text evidence="1 3">Belongs to the short-chain dehydrogenases/reductases (SDR) family.</text>
</comment>
<organism evidence="4 5">
    <name type="scientific">Kitasatospora atroaurantiaca</name>
    <dbReference type="NCBI Taxonomy" id="285545"/>
    <lineage>
        <taxon>Bacteria</taxon>
        <taxon>Bacillati</taxon>
        <taxon>Actinomycetota</taxon>
        <taxon>Actinomycetes</taxon>
        <taxon>Kitasatosporales</taxon>
        <taxon>Streptomycetaceae</taxon>
        <taxon>Kitasatospora</taxon>
    </lineage>
</organism>
<dbReference type="EMBL" id="VIVR01000001">
    <property type="protein sequence ID" value="TWE21715.1"/>
    <property type="molecule type" value="Genomic_DNA"/>
</dbReference>
<dbReference type="InterPro" id="IPR002347">
    <property type="entry name" value="SDR_fam"/>
</dbReference>
<proteinExistence type="inferred from homology"/>
<dbReference type="PRINTS" id="PR00080">
    <property type="entry name" value="SDRFAMILY"/>
</dbReference>
<evidence type="ECO:0000313" key="5">
    <source>
        <dbReference type="Proteomes" id="UP000318416"/>
    </source>
</evidence>
<comment type="caution">
    <text evidence="4">The sequence shown here is derived from an EMBL/GenBank/DDBJ whole genome shotgun (WGS) entry which is preliminary data.</text>
</comment>
<evidence type="ECO:0000256" key="2">
    <source>
        <dbReference type="ARBA" id="ARBA00023002"/>
    </source>
</evidence>
<gene>
    <name evidence="4" type="ORF">FB465_6916</name>
</gene>
<dbReference type="PANTHER" id="PTHR44169">
    <property type="entry name" value="NADPH-DEPENDENT 1-ACYLDIHYDROXYACETONE PHOSPHATE REDUCTASE"/>
    <property type="match status" value="1"/>
</dbReference>
<dbReference type="Proteomes" id="UP000318416">
    <property type="component" value="Unassembled WGS sequence"/>
</dbReference>
<dbReference type="InterPro" id="IPR036291">
    <property type="entry name" value="NAD(P)-bd_dom_sf"/>
</dbReference>
<keyword evidence="5" id="KW-1185">Reference proteome</keyword>
<dbReference type="Gene3D" id="3.40.50.720">
    <property type="entry name" value="NAD(P)-binding Rossmann-like Domain"/>
    <property type="match status" value="1"/>
</dbReference>
<name>A0A561F1G8_9ACTN</name>
<dbReference type="RefSeq" id="WP_145796807.1">
    <property type="nucleotide sequence ID" value="NZ_BAAABR010000039.1"/>
</dbReference>
<dbReference type="SUPFAM" id="SSF51735">
    <property type="entry name" value="NAD(P)-binding Rossmann-fold domains"/>
    <property type="match status" value="1"/>
</dbReference>
<protein>
    <submittedName>
        <fullName evidence="4">Short-subunit dehydrogenase</fullName>
    </submittedName>
</protein>
<reference evidence="4 5" key="1">
    <citation type="submission" date="2019-06" db="EMBL/GenBank/DDBJ databases">
        <title>Sequencing the genomes of 1000 actinobacteria strains.</title>
        <authorList>
            <person name="Klenk H.-P."/>
        </authorList>
    </citation>
    <scope>NUCLEOTIDE SEQUENCE [LARGE SCALE GENOMIC DNA]</scope>
    <source>
        <strain evidence="4 5">DSM 41649</strain>
    </source>
</reference>
<dbReference type="PANTHER" id="PTHR44169:SF6">
    <property type="entry name" value="NADPH-DEPENDENT 1-ACYLDIHYDROXYACETONE PHOSPHATE REDUCTASE"/>
    <property type="match status" value="1"/>
</dbReference>
<dbReference type="OrthoDB" id="3178062at2"/>
<dbReference type="Pfam" id="PF00106">
    <property type="entry name" value="adh_short"/>
    <property type="match status" value="1"/>
</dbReference>
<accession>A0A561F1G8</accession>